<evidence type="ECO:0000256" key="8">
    <source>
        <dbReference type="ARBA" id="ARBA00022840"/>
    </source>
</evidence>
<evidence type="ECO:0000256" key="4">
    <source>
        <dbReference type="ARBA" id="ARBA00022679"/>
    </source>
</evidence>
<accession>Q4SEI5</accession>
<comment type="subunit">
    <text evidence="10">Monomer.</text>
</comment>
<evidence type="ECO:0000313" key="11">
    <source>
        <dbReference type="EMBL" id="CAG00947.1"/>
    </source>
</evidence>
<dbReference type="GO" id="GO:0005829">
    <property type="term" value="C:cytosol"/>
    <property type="evidence" value="ECO:0007669"/>
    <property type="project" value="TreeGrafter"/>
</dbReference>
<evidence type="ECO:0000256" key="10">
    <source>
        <dbReference type="RuleBase" id="RU368116"/>
    </source>
</evidence>
<gene>
    <name evidence="11" type="ORF">GSTENG00019544001</name>
</gene>
<dbReference type="UniPathway" id="UPA00588">
    <property type="reaction ID" value="UER00659"/>
</dbReference>
<comment type="cofactor">
    <cofactor evidence="10">
        <name>Mg(2+)</name>
        <dbReference type="ChEBI" id="CHEBI:18420"/>
    </cofactor>
    <text evidence="10">Binds 3 Mg(2+) ions per subunit.</text>
</comment>
<evidence type="ECO:0000256" key="2">
    <source>
        <dbReference type="ARBA" id="ARBA00010688"/>
    </source>
</evidence>
<dbReference type="Gene3D" id="3.30.1110.10">
    <property type="match status" value="1"/>
</dbReference>
<keyword evidence="4 10" id="KW-0808">Transferase</keyword>
<dbReference type="EC" id="2.7.1.20" evidence="3 10"/>
<dbReference type="GO" id="GO:0006166">
    <property type="term" value="P:purine ribonucleoside salvage"/>
    <property type="evidence" value="ECO:0007669"/>
    <property type="project" value="UniProtKB-KW"/>
</dbReference>
<comment type="subcellular location">
    <subcellularLocation>
        <location evidence="10">Nucleus</location>
    </subcellularLocation>
</comment>
<dbReference type="GO" id="GO:0004001">
    <property type="term" value="F:adenosine kinase activity"/>
    <property type="evidence" value="ECO:0007669"/>
    <property type="project" value="UniProtKB-UniRule"/>
</dbReference>
<dbReference type="GO" id="GO:0005634">
    <property type="term" value="C:nucleus"/>
    <property type="evidence" value="ECO:0007669"/>
    <property type="project" value="UniProtKB-SubCell"/>
</dbReference>
<evidence type="ECO:0000256" key="1">
    <source>
        <dbReference type="ARBA" id="ARBA00004801"/>
    </source>
</evidence>
<evidence type="ECO:0000256" key="9">
    <source>
        <dbReference type="ARBA" id="ARBA00022842"/>
    </source>
</evidence>
<dbReference type="GO" id="GO:0006144">
    <property type="term" value="P:purine nucleobase metabolic process"/>
    <property type="evidence" value="ECO:0007669"/>
    <property type="project" value="TreeGrafter"/>
</dbReference>
<comment type="function">
    <text evidence="10">ATP dependent phosphorylation of adenosine and other related nucleoside analogs to monophosphate derivatives.</text>
</comment>
<organism evidence="11">
    <name type="scientific">Tetraodon nigroviridis</name>
    <name type="common">Spotted green pufferfish</name>
    <name type="synonym">Chelonodon nigroviridis</name>
    <dbReference type="NCBI Taxonomy" id="99883"/>
    <lineage>
        <taxon>Eukaryota</taxon>
        <taxon>Metazoa</taxon>
        <taxon>Chordata</taxon>
        <taxon>Craniata</taxon>
        <taxon>Vertebrata</taxon>
        <taxon>Euteleostomi</taxon>
        <taxon>Actinopterygii</taxon>
        <taxon>Neopterygii</taxon>
        <taxon>Teleostei</taxon>
        <taxon>Neoteleostei</taxon>
        <taxon>Acanthomorphata</taxon>
        <taxon>Eupercaria</taxon>
        <taxon>Tetraodontiformes</taxon>
        <taxon>Tetradontoidea</taxon>
        <taxon>Tetraodontidae</taxon>
        <taxon>Tetraodon</taxon>
    </lineage>
</organism>
<keyword evidence="6 10" id="KW-0547">Nucleotide-binding</keyword>
<sequence>MSTGKRLVLCENTLFGMGNPLLDISAVVDKDFLDKFGLKPNDQILAEDKHKALFDEIAKKSNVEYHAGGSTQNSVKIAQDDTSSVWTGWPLANVLLRFDNRCENMDCLWGGRQKALPPPAVRTSSVPCCCSGGGDLASSLKALCRYGFFQLLRIGCKLIESSLPKPTGQEETQLTTNVKVAAAEFRYINVIGRRGVISGRKNPLGESSEILSVQRASVADIRFVS</sequence>
<dbReference type="PANTHER" id="PTHR45769:SF6">
    <property type="entry name" value="ADENOSINE KINASE"/>
    <property type="match status" value="1"/>
</dbReference>
<dbReference type="GO" id="GO:0044209">
    <property type="term" value="P:AMP salvage"/>
    <property type="evidence" value="ECO:0007669"/>
    <property type="project" value="UniProtKB-UniRule"/>
</dbReference>
<name>Q4SEI5_TETNG</name>
<evidence type="ECO:0000256" key="6">
    <source>
        <dbReference type="ARBA" id="ARBA00022741"/>
    </source>
</evidence>
<keyword evidence="8 10" id="KW-0067">ATP-binding</keyword>
<reference evidence="11" key="2">
    <citation type="submission" date="2004-02" db="EMBL/GenBank/DDBJ databases">
        <authorList>
            <consortium name="Genoscope"/>
            <consortium name="Whitehead Institute Centre for Genome Research"/>
        </authorList>
    </citation>
    <scope>NUCLEOTIDE SEQUENCE</scope>
</reference>
<keyword evidence="5 10" id="KW-0660">Purine salvage</keyword>
<protein>
    <recommendedName>
        <fullName evidence="3 10">Adenosine kinase</fullName>
        <shortName evidence="10">AK</shortName>
        <ecNumber evidence="3 10">2.7.1.20</ecNumber>
    </recommendedName>
    <alternativeName>
        <fullName evidence="10">Adenosine 5'-phosphotransferase</fullName>
    </alternativeName>
</protein>
<reference evidence="11" key="1">
    <citation type="journal article" date="2004" name="Nature">
        <title>Genome duplication in the teleost fish Tetraodon nigroviridis reveals the early vertebrate proto-karyotype.</title>
        <authorList>
            <person name="Jaillon O."/>
            <person name="Aury J.-M."/>
            <person name="Brunet F."/>
            <person name="Petit J.-L."/>
            <person name="Stange-Thomann N."/>
            <person name="Mauceli E."/>
            <person name="Bouneau L."/>
            <person name="Fischer C."/>
            <person name="Ozouf-Costaz C."/>
            <person name="Bernot A."/>
            <person name="Nicaud S."/>
            <person name="Jaffe D."/>
            <person name="Fisher S."/>
            <person name="Lutfalla G."/>
            <person name="Dossat C."/>
            <person name="Segurens B."/>
            <person name="Dasilva C."/>
            <person name="Salanoubat M."/>
            <person name="Levy M."/>
            <person name="Boudet N."/>
            <person name="Castellano S."/>
            <person name="Anthouard V."/>
            <person name="Jubin C."/>
            <person name="Castelli V."/>
            <person name="Katinka M."/>
            <person name="Vacherie B."/>
            <person name="Biemont C."/>
            <person name="Skalli Z."/>
            <person name="Cattolico L."/>
            <person name="Poulain J."/>
            <person name="De Berardinis V."/>
            <person name="Cruaud C."/>
            <person name="Duprat S."/>
            <person name="Brottier P."/>
            <person name="Coutanceau J.-P."/>
            <person name="Gouzy J."/>
            <person name="Parra G."/>
            <person name="Lardier G."/>
            <person name="Chapple C."/>
            <person name="McKernan K.J."/>
            <person name="McEwan P."/>
            <person name="Bosak S."/>
            <person name="Kellis M."/>
            <person name="Volff J.-N."/>
            <person name="Guigo R."/>
            <person name="Zody M.C."/>
            <person name="Mesirov J."/>
            <person name="Lindblad-Toh K."/>
            <person name="Birren B."/>
            <person name="Nusbaum C."/>
            <person name="Kahn D."/>
            <person name="Robinson-Rechavi M."/>
            <person name="Laudet V."/>
            <person name="Schachter V."/>
            <person name="Quetier F."/>
            <person name="Saurin W."/>
            <person name="Scarpelli C."/>
            <person name="Wincker P."/>
            <person name="Lander E.S."/>
            <person name="Weissenbach J."/>
            <person name="Roest Crollius H."/>
        </authorList>
    </citation>
    <scope>NUCLEOTIDE SEQUENCE [LARGE SCALE GENOMIC DNA]</scope>
</reference>
<dbReference type="PANTHER" id="PTHR45769">
    <property type="entry name" value="ADENOSINE KINASE"/>
    <property type="match status" value="1"/>
</dbReference>
<proteinExistence type="inferred from homology"/>
<dbReference type="EMBL" id="CAAE01014619">
    <property type="protein sequence ID" value="CAG00947.1"/>
    <property type="molecule type" value="Genomic_DNA"/>
</dbReference>
<keyword evidence="9 10" id="KW-0460">Magnesium</keyword>
<keyword evidence="10" id="KW-0539">Nucleus</keyword>
<dbReference type="SUPFAM" id="SSF53613">
    <property type="entry name" value="Ribokinase-like"/>
    <property type="match status" value="1"/>
</dbReference>
<dbReference type="GO" id="GO:0005524">
    <property type="term" value="F:ATP binding"/>
    <property type="evidence" value="ECO:0007669"/>
    <property type="project" value="UniProtKB-UniRule"/>
</dbReference>
<comment type="similarity">
    <text evidence="2 10">Belongs to the carbohydrate kinase PfkB family.</text>
</comment>
<comment type="caution">
    <text evidence="11">The sequence shown here is derived from an EMBL/GenBank/DDBJ whole genome shotgun (WGS) entry which is preliminary data.</text>
</comment>
<dbReference type="InterPro" id="IPR029056">
    <property type="entry name" value="Ribokinase-like"/>
</dbReference>
<dbReference type="AlphaFoldDB" id="Q4SEI5"/>
<evidence type="ECO:0000256" key="3">
    <source>
        <dbReference type="ARBA" id="ARBA00012119"/>
    </source>
</evidence>
<dbReference type="FunFam" id="3.30.1110.10:FF:000001">
    <property type="entry name" value="Adenosine kinase a"/>
    <property type="match status" value="1"/>
</dbReference>
<comment type="catalytic activity">
    <reaction evidence="10">
        <text>adenosine + ATP = AMP + ADP + H(+)</text>
        <dbReference type="Rhea" id="RHEA:20824"/>
        <dbReference type="ChEBI" id="CHEBI:15378"/>
        <dbReference type="ChEBI" id="CHEBI:16335"/>
        <dbReference type="ChEBI" id="CHEBI:30616"/>
        <dbReference type="ChEBI" id="CHEBI:456215"/>
        <dbReference type="ChEBI" id="CHEBI:456216"/>
        <dbReference type="EC" id="2.7.1.20"/>
    </reaction>
</comment>
<comment type="pathway">
    <text evidence="1 10">Purine metabolism; AMP biosynthesis via salvage pathway; AMP from adenosine: step 1/1.</text>
</comment>
<keyword evidence="7 10" id="KW-0418">Kinase</keyword>
<dbReference type="OrthoDB" id="432447at2759"/>
<evidence type="ECO:0000256" key="5">
    <source>
        <dbReference type="ARBA" id="ARBA00022726"/>
    </source>
</evidence>
<dbReference type="InterPro" id="IPR001805">
    <property type="entry name" value="Adenokinase"/>
</dbReference>
<evidence type="ECO:0000256" key="7">
    <source>
        <dbReference type="ARBA" id="ARBA00022777"/>
    </source>
</evidence>
<dbReference type="KEGG" id="tng:GSTEN00019544G001"/>